<sequence length="92" mass="9930">MRIRSALVSAGLGAALALGATALPAAAAAPAATPSVATPNSAQLYWVNTGETFNRIDPCNTRGSWYWDNYSNVYSWDCRWSGSTYKLWLQKG</sequence>
<accession>A0A117Q9Q8</accession>
<reference evidence="2 3" key="1">
    <citation type="submission" date="2015-10" db="EMBL/GenBank/DDBJ databases">
        <title>Draft genome sequence of Streptomyces corchorusii DSM 40340, type strain for the species Streptomyces corchorusii.</title>
        <authorList>
            <person name="Ruckert C."/>
            <person name="Winkler A."/>
            <person name="Kalinowski J."/>
            <person name="Kampfer P."/>
            <person name="Glaeser S."/>
        </authorList>
    </citation>
    <scope>NUCLEOTIDE SEQUENCE [LARGE SCALE GENOMIC DNA]</scope>
    <source>
        <strain evidence="2 3">DSM 40340</strain>
    </source>
</reference>
<protein>
    <submittedName>
        <fullName evidence="2">Uncharacterized protein</fullName>
    </submittedName>
</protein>
<feature type="chain" id="PRO_5007154120" evidence="1">
    <location>
        <begin position="28"/>
        <end position="92"/>
    </location>
</feature>
<evidence type="ECO:0000313" key="3">
    <source>
        <dbReference type="Proteomes" id="UP000053398"/>
    </source>
</evidence>
<gene>
    <name evidence="2" type="ORF">AQJ11_40295</name>
</gene>
<keyword evidence="3" id="KW-1185">Reference proteome</keyword>
<evidence type="ECO:0000256" key="1">
    <source>
        <dbReference type="SAM" id="SignalP"/>
    </source>
</evidence>
<comment type="caution">
    <text evidence="2">The sequence shown here is derived from an EMBL/GenBank/DDBJ whole genome shotgun (WGS) entry which is preliminary data.</text>
</comment>
<dbReference type="AlphaFoldDB" id="A0A117Q9Q8"/>
<dbReference type="EMBL" id="LMWP01000057">
    <property type="protein sequence ID" value="KUN16332.1"/>
    <property type="molecule type" value="Genomic_DNA"/>
</dbReference>
<feature type="signal peptide" evidence="1">
    <location>
        <begin position="1"/>
        <end position="27"/>
    </location>
</feature>
<keyword evidence="1" id="KW-0732">Signal</keyword>
<proteinExistence type="predicted"/>
<organism evidence="2 3">
    <name type="scientific">Streptomyces corchorusii</name>
    <name type="common">Streptomyces chibaensis</name>
    <dbReference type="NCBI Taxonomy" id="1903"/>
    <lineage>
        <taxon>Bacteria</taxon>
        <taxon>Bacillati</taxon>
        <taxon>Actinomycetota</taxon>
        <taxon>Actinomycetes</taxon>
        <taxon>Kitasatosporales</taxon>
        <taxon>Streptomycetaceae</taxon>
        <taxon>Streptomyces</taxon>
    </lineage>
</organism>
<name>A0A117Q9Q8_STRCK</name>
<dbReference type="Proteomes" id="UP000053398">
    <property type="component" value="Unassembled WGS sequence"/>
</dbReference>
<evidence type="ECO:0000313" key="2">
    <source>
        <dbReference type="EMBL" id="KUN16332.1"/>
    </source>
</evidence>
<dbReference type="RefSeq" id="WP_059266715.1">
    <property type="nucleotide sequence ID" value="NZ_KQ948374.1"/>
</dbReference>